<keyword evidence="3" id="KW-1185">Reference proteome</keyword>
<feature type="domain" description="CinA C-terminal" evidence="1">
    <location>
        <begin position="5"/>
        <end position="151"/>
    </location>
</feature>
<evidence type="ECO:0000313" key="3">
    <source>
        <dbReference type="Proteomes" id="UP001165405"/>
    </source>
</evidence>
<evidence type="ECO:0000259" key="1">
    <source>
        <dbReference type="Pfam" id="PF02464"/>
    </source>
</evidence>
<dbReference type="Proteomes" id="UP001165405">
    <property type="component" value="Unassembled WGS sequence"/>
</dbReference>
<dbReference type="AlphaFoldDB" id="A0AA41QHR4"/>
<dbReference type="InterPro" id="IPR008136">
    <property type="entry name" value="CinA_C"/>
</dbReference>
<dbReference type="EMBL" id="JAKGSG010000052">
    <property type="protein sequence ID" value="MCF4122975.1"/>
    <property type="molecule type" value="Genomic_DNA"/>
</dbReference>
<dbReference type="InterPro" id="IPR036653">
    <property type="entry name" value="CinA-like_C"/>
</dbReference>
<protein>
    <submittedName>
        <fullName evidence="2">CinA family protein</fullName>
    </submittedName>
</protein>
<proteinExistence type="predicted"/>
<gene>
    <name evidence="2" type="ORF">L1785_18525</name>
</gene>
<evidence type="ECO:0000313" key="2">
    <source>
        <dbReference type="EMBL" id="MCF4122975.1"/>
    </source>
</evidence>
<organism evidence="2 3">
    <name type="scientific">Antribacter soli</name>
    <dbReference type="NCBI Taxonomy" id="2910976"/>
    <lineage>
        <taxon>Bacteria</taxon>
        <taxon>Bacillati</taxon>
        <taxon>Actinomycetota</taxon>
        <taxon>Actinomycetes</taxon>
        <taxon>Micrococcales</taxon>
        <taxon>Promicromonosporaceae</taxon>
        <taxon>Antribacter</taxon>
    </lineage>
</organism>
<dbReference type="Gene3D" id="3.90.950.20">
    <property type="entry name" value="CinA-like"/>
    <property type="match status" value="1"/>
</dbReference>
<reference evidence="2" key="1">
    <citation type="submission" date="2022-01" db="EMBL/GenBank/DDBJ databases">
        <title>Antribacter sp. nov., isolated from Guizhou of China.</title>
        <authorList>
            <person name="Chengliang C."/>
            <person name="Ya Z."/>
        </authorList>
    </citation>
    <scope>NUCLEOTIDE SEQUENCE</scope>
    <source>
        <strain evidence="2">KLBMP 9083</strain>
    </source>
</reference>
<sequence>MSAPELLEAAAARGWTVGVAESLTGGLVTATLVSVPGASAVLRGGIVAYATDLKAGILGVDADLLNEYGSVDPRVAAQMATGVRVATGADIGLATTGVAGPDQQDGKEPGLVYVAVSTPDAEEVRRLDLLGGRSQVIGDAARGVLELAVEMLGAPTTEGAVHDTPDVSDVTGG</sequence>
<dbReference type="NCBIfam" id="TIGR00199">
    <property type="entry name" value="PncC_domain"/>
    <property type="match status" value="1"/>
</dbReference>
<dbReference type="SUPFAM" id="SSF142433">
    <property type="entry name" value="CinA-like"/>
    <property type="match status" value="1"/>
</dbReference>
<comment type="caution">
    <text evidence="2">The sequence shown here is derived from an EMBL/GenBank/DDBJ whole genome shotgun (WGS) entry which is preliminary data.</text>
</comment>
<accession>A0AA41QHR4</accession>
<name>A0AA41QHR4_9MICO</name>
<dbReference type="Pfam" id="PF02464">
    <property type="entry name" value="CinA"/>
    <property type="match status" value="1"/>
</dbReference>
<dbReference type="RefSeq" id="WP_236090779.1">
    <property type="nucleotide sequence ID" value="NZ_JAKGSG010000052.1"/>
</dbReference>